<feature type="domain" description="DUF7791" evidence="4">
    <location>
        <begin position="531"/>
        <end position="661"/>
    </location>
</feature>
<dbReference type="Gene3D" id="3.40.50.300">
    <property type="entry name" value="P-loop containing nucleotide triphosphate hydrolases"/>
    <property type="match status" value="1"/>
</dbReference>
<feature type="compositionally biased region" description="Basic and acidic residues" evidence="2">
    <location>
        <begin position="884"/>
        <end position="899"/>
    </location>
</feature>
<sequence length="899" mass="102619">MEALAALGLAANVIQFVQFACELVSLSSNIRGKADGDSFNCADLRLIGQELEKHHEDLAIEWKTSASLQELADRAREAALDLKQAIIDLKKPRTYNGNKSSRWRCFRHALKIIWSKDKIDALQSRLESLRGQLQYHLITETWHIQSKVQGVLQASLQDQAMFESTVSEKLDKITSTLNLISERFSTMDRSESSSELEDATKKWKLPIEKSFKTFRILQSLTFPTMTVRHSAIMEAHGQTFEWIFKSAGLPAEDHRSGVRFSSWLEQGSGLYWIKGKPGSGKSTLMKFLEDHATTGELLTQWAQPLRLVRASFYFWSAGTHMQKSLEGLLQSLLYEILSNCPELIESICSRRWESKSLHSDPWDLPELQDAFDTMQSLTHSATKFYFHVDGLDEYNGDHYMIVDIIEKLARLPSFKICVSSRPWNVFQHTIGQSNNGSLQLHAFTVHDITTFARDTMIVNRILPIKALQGPEYDQLIGEIVQRAQGVFLWVRLVVSSLRNGIVNGDPISLLRKRLEGLPDDLEKFFDLLMRSVDPVYGERMARTFLTAMASPEPLRIVHYSFLDEEDPYLGWTMPFLKMEEESLAERIAETRWRLNGRYKGLLEPATDSDSPRVTVDFLHRTLRDFLGTAPMKLFLESRAPPNFNPIKAAIGAWLGEAKTTNKKPYPRHFAAVIQFAYLEGLKRKDFSLEYHLLDHVELVCESSYPRPPHMAIFPHGMLTAAVHHRHNGYVKYRVSLASLSVPELNWILVHYLLYAQGESWKRSFDAMIRHGDPFGCNCVIQPWRKSFDTEMVGFLLQNGAEPNAERLHHALGCTPGDGCQLPTDMVSFIKAAIPCEIQCPRSGCGRSEEYQDSTTPRHQQGLQHVDQPLYNVTLLGSRGKRRHDGFESEGERPFKFERR</sequence>
<dbReference type="InterPro" id="IPR027417">
    <property type="entry name" value="P-loop_NTPase"/>
</dbReference>
<dbReference type="InterPro" id="IPR056693">
    <property type="entry name" value="DUF7791"/>
</dbReference>
<dbReference type="PANTHER" id="PTHR10039">
    <property type="entry name" value="AMELOGENIN"/>
    <property type="match status" value="1"/>
</dbReference>
<evidence type="ECO:0000256" key="1">
    <source>
        <dbReference type="ARBA" id="ARBA00022737"/>
    </source>
</evidence>
<dbReference type="OrthoDB" id="443402at2759"/>
<gene>
    <name evidence="5" type="ORF">P171DRAFT_421174</name>
</gene>
<dbReference type="InterPro" id="IPR056884">
    <property type="entry name" value="NPHP3-like_N"/>
</dbReference>
<keyword evidence="1" id="KW-0677">Repeat</keyword>
<dbReference type="Pfam" id="PF24883">
    <property type="entry name" value="NPHP3_N"/>
    <property type="match status" value="1"/>
</dbReference>
<organism evidence="5 6">
    <name type="scientific">Karstenula rhodostoma CBS 690.94</name>
    <dbReference type="NCBI Taxonomy" id="1392251"/>
    <lineage>
        <taxon>Eukaryota</taxon>
        <taxon>Fungi</taxon>
        <taxon>Dikarya</taxon>
        <taxon>Ascomycota</taxon>
        <taxon>Pezizomycotina</taxon>
        <taxon>Dothideomycetes</taxon>
        <taxon>Pleosporomycetidae</taxon>
        <taxon>Pleosporales</taxon>
        <taxon>Massarineae</taxon>
        <taxon>Didymosphaeriaceae</taxon>
        <taxon>Karstenula</taxon>
    </lineage>
</organism>
<dbReference type="PANTHER" id="PTHR10039:SF5">
    <property type="entry name" value="NACHT DOMAIN-CONTAINING PROTEIN"/>
    <property type="match status" value="1"/>
</dbReference>
<evidence type="ECO:0000313" key="6">
    <source>
        <dbReference type="Proteomes" id="UP000799764"/>
    </source>
</evidence>
<feature type="domain" description="Nephrocystin 3-like N-terminal" evidence="3">
    <location>
        <begin position="259"/>
        <end position="421"/>
    </location>
</feature>
<evidence type="ECO:0000256" key="2">
    <source>
        <dbReference type="SAM" id="MobiDB-lite"/>
    </source>
</evidence>
<evidence type="ECO:0000313" key="5">
    <source>
        <dbReference type="EMBL" id="KAF2439909.1"/>
    </source>
</evidence>
<accession>A0A9P4U6A1</accession>
<proteinExistence type="predicted"/>
<dbReference type="Pfam" id="PF25053">
    <property type="entry name" value="DUF7791"/>
    <property type="match status" value="1"/>
</dbReference>
<dbReference type="Proteomes" id="UP000799764">
    <property type="component" value="Unassembled WGS sequence"/>
</dbReference>
<reference evidence="5" key="1">
    <citation type="journal article" date="2020" name="Stud. Mycol.">
        <title>101 Dothideomycetes genomes: a test case for predicting lifestyles and emergence of pathogens.</title>
        <authorList>
            <person name="Haridas S."/>
            <person name="Albert R."/>
            <person name="Binder M."/>
            <person name="Bloem J."/>
            <person name="Labutti K."/>
            <person name="Salamov A."/>
            <person name="Andreopoulos B."/>
            <person name="Baker S."/>
            <person name="Barry K."/>
            <person name="Bills G."/>
            <person name="Bluhm B."/>
            <person name="Cannon C."/>
            <person name="Castanera R."/>
            <person name="Culley D."/>
            <person name="Daum C."/>
            <person name="Ezra D."/>
            <person name="Gonzalez J."/>
            <person name="Henrissat B."/>
            <person name="Kuo A."/>
            <person name="Liang C."/>
            <person name="Lipzen A."/>
            <person name="Lutzoni F."/>
            <person name="Magnuson J."/>
            <person name="Mondo S."/>
            <person name="Nolan M."/>
            <person name="Ohm R."/>
            <person name="Pangilinan J."/>
            <person name="Park H.-J."/>
            <person name="Ramirez L."/>
            <person name="Alfaro M."/>
            <person name="Sun H."/>
            <person name="Tritt A."/>
            <person name="Yoshinaga Y."/>
            <person name="Zwiers L.-H."/>
            <person name="Turgeon B."/>
            <person name="Goodwin S."/>
            <person name="Spatafora J."/>
            <person name="Crous P."/>
            <person name="Grigoriev I."/>
        </authorList>
    </citation>
    <scope>NUCLEOTIDE SEQUENCE</scope>
    <source>
        <strain evidence="5">CBS 690.94</strain>
    </source>
</reference>
<dbReference type="EMBL" id="MU001508">
    <property type="protein sequence ID" value="KAF2439909.1"/>
    <property type="molecule type" value="Genomic_DNA"/>
</dbReference>
<evidence type="ECO:0000259" key="4">
    <source>
        <dbReference type="Pfam" id="PF25053"/>
    </source>
</evidence>
<name>A0A9P4U6A1_9PLEO</name>
<protein>
    <recommendedName>
        <fullName evidence="7">NACHT domain-containing protein</fullName>
    </recommendedName>
</protein>
<dbReference type="AlphaFoldDB" id="A0A9P4U6A1"/>
<comment type="caution">
    <text evidence="5">The sequence shown here is derived from an EMBL/GenBank/DDBJ whole genome shotgun (WGS) entry which is preliminary data.</text>
</comment>
<keyword evidence="6" id="KW-1185">Reference proteome</keyword>
<feature type="region of interest" description="Disordered" evidence="2">
    <location>
        <begin position="880"/>
        <end position="899"/>
    </location>
</feature>
<evidence type="ECO:0008006" key="7">
    <source>
        <dbReference type="Google" id="ProtNLM"/>
    </source>
</evidence>
<evidence type="ECO:0000259" key="3">
    <source>
        <dbReference type="Pfam" id="PF24883"/>
    </source>
</evidence>
<dbReference type="SUPFAM" id="SSF52540">
    <property type="entry name" value="P-loop containing nucleoside triphosphate hydrolases"/>
    <property type="match status" value="1"/>
</dbReference>